<evidence type="ECO:0000313" key="10">
    <source>
        <dbReference type="Proteomes" id="UP000178106"/>
    </source>
</evidence>
<comment type="caution">
    <text evidence="7">Lacks conserved residue(s) required for the propagation of feature annotation.</text>
</comment>
<sequence>MDTIQKLSAHFAQFPGIGARQSKRFVYFLLKKDRAYLHELVSLIKSLEDSVLECTRCHRYFMKKHNEASDQCSVCTNPARHKNILMIVEKDSDLEAIERSGVYQGSYFILGGTLPILEKDPESKIRVRELCTLIEKEKSFIKEIILACAVTPESEHTAEYVHAAIEPIVEEAHIKLTSLGRGLSTGTELEYSDADTLRFALEGRK</sequence>
<dbReference type="Pfam" id="PF01751">
    <property type="entry name" value="Toprim"/>
    <property type="match status" value="1"/>
</dbReference>
<comment type="similarity">
    <text evidence="7">Belongs to the RecR family.</text>
</comment>
<protein>
    <recommendedName>
        <fullName evidence="7">Recombination protein RecR</fullName>
    </recommendedName>
</protein>
<name>A0A1G2E085_9BACT</name>
<dbReference type="EMBL" id="MHLU01000062">
    <property type="protein sequence ID" value="OGZ19223.1"/>
    <property type="molecule type" value="Genomic_DNA"/>
</dbReference>
<dbReference type="AlphaFoldDB" id="A0A1G2E085"/>
<dbReference type="InterPro" id="IPR000093">
    <property type="entry name" value="DNA_Rcmb_RecR"/>
</dbReference>
<comment type="function">
    <text evidence="7">May play a role in DNA repair. It seems to be involved in an RecBC-independent recombinational process of DNA repair. It may act with RecF and RecO.</text>
</comment>
<dbReference type="GO" id="GO:0006310">
    <property type="term" value="P:DNA recombination"/>
    <property type="evidence" value="ECO:0007669"/>
    <property type="project" value="UniProtKB-UniRule"/>
</dbReference>
<evidence type="ECO:0000256" key="5">
    <source>
        <dbReference type="ARBA" id="ARBA00023172"/>
    </source>
</evidence>
<keyword evidence="3 7" id="KW-0863">Zinc-finger</keyword>
<keyword evidence="2 7" id="KW-0227">DNA damage</keyword>
<dbReference type="GO" id="GO:0003677">
    <property type="term" value="F:DNA binding"/>
    <property type="evidence" value="ECO:0007669"/>
    <property type="project" value="UniProtKB-UniRule"/>
</dbReference>
<proteinExistence type="inferred from homology"/>
<evidence type="ECO:0000256" key="6">
    <source>
        <dbReference type="ARBA" id="ARBA00023204"/>
    </source>
</evidence>
<keyword evidence="6 7" id="KW-0234">DNA repair</keyword>
<dbReference type="PROSITE" id="PS50880">
    <property type="entry name" value="TOPRIM"/>
    <property type="match status" value="1"/>
</dbReference>
<evidence type="ECO:0000313" key="9">
    <source>
        <dbReference type="EMBL" id="OGZ19223.1"/>
    </source>
</evidence>
<accession>A0A1G2E085</accession>
<comment type="caution">
    <text evidence="9">The sequence shown here is derived from an EMBL/GenBank/DDBJ whole genome shotgun (WGS) entry which is preliminary data.</text>
</comment>
<reference evidence="9 10" key="1">
    <citation type="journal article" date="2016" name="Nat. Commun.">
        <title>Thousands of microbial genomes shed light on interconnected biogeochemical processes in an aquifer system.</title>
        <authorList>
            <person name="Anantharaman K."/>
            <person name="Brown C.T."/>
            <person name="Hug L.A."/>
            <person name="Sharon I."/>
            <person name="Castelle C.J."/>
            <person name="Probst A.J."/>
            <person name="Thomas B.C."/>
            <person name="Singh A."/>
            <person name="Wilkins M.J."/>
            <person name="Karaoz U."/>
            <person name="Brodie E.L."/>
            <person name="Williams K.H."/>
            <person name="Hubbard S.S."/>
            <person name="Banfield J.F."/>
        </authorList>
    </citation>
    <scope>NUCLEOTIDE SEQUENCE [LARGE SCALE GENOMIC DNA]</scope>
</reference>
<keyword evidence="5 7" id="KW-0233">DNA recombination</keyword>
<feature type="domain" description="Toprim" evidence="8">
    <location>
        <begin position="83"/>
        <end position="184"/>
    </location>
</feature>
<dbReference type="InterPro" id="IPR023627">
    <property type="entry name" value="Rcmb_RecR"/>
</dbReference>
<keyword evidence="1 7" id="KW-0479">Metal-binding</keyword>
<dbReference type="Pfam" id="PF21175">
    <property type="entry name" value="RecR_C"/>
    <property type="match status" value="1"/>
</dbReference>
<dbReference type="PANTHER" id="PTHR30446">
    <property type="entry name" value="RECOMBINATION PROTEIN RECR"/>
    <property type="match status" value="1"/>
</dbReference>
<dbReference type="GO" id="GO:0008270">
    <property type="term" value="F:zinc ion binding"/>
    <property type="evidence" value="ECO:0007669"/>
    <property type="project" value="UniProtKB-KW"/>
</dbReference>
<keyword evidence="4 7" id="KW-0862">Zinc</keyword>
<dbReference type="GO" id="GO:0006281">
    <property type="term" value="P:DNA repair"/>
    <property type="evidence" value="ECO:0007669"/>
    <property type="project" value="UniProtKB-UniRule"/>
</dbReference>
<dbReference type="SUPFAM" id="SSF111304">
    <property type="entry name" value="Recombination protein RecR"/>
    <property type="match status" value="1"/>
</dbReference>
<dbReference type="Gene3D" id="1.10.8.420">
    <property type="entry name" value="RecR Domain 1"/>
    <property type="match status" value="1"/>
</dbReference>
<dbReference type="Proteomes" id="UP000178106">
    <property type="component" value="Unassembled WGS sequence"/>
</dbReference>
<dbReference type="HAMAP" id="MF_00017">
    <property type="entry name" value="RecR"/>
    <property type="match status" value="1"/>
</dbReference>
<organism evidence="9 10">
    <name type="scientific">Candidatus Lloydbacteria bacterium RIFOXYC12_FULL_46_25</name>
    <dbReference type="NCBI Taxonomy" id="1798670"/>
    <lineage>
        <taxon>Bacteria</taxon>
        <taxon>Candidatus Lloydiibacteriota</taxon>
    </lineage>
</organism>
<evidence type="ECO:0000256" key="3">
    <source>
        <dbReference type="ARBA" id="ARBA00022771"/>
    </source>
</evidence>
<gene>
    <name evidence="7" type="primary">recR</name>
    <name evidence="9" type="ORF">A2494_02020</name>
</gene>
<evidence type="ECO:0000256" key="4">
    <source>
        <dbReference type="ARBA" id="ARBA00022833"/>
    </source>
</evidence>
<dbReference type="InterPro" id="IPR006171">
    <property type="entry name" value="TOPRIM_dom"/>
</dbReference>
<evidence type="ECO:0000259" key="8">
    <source>
        <dbReference type="PROSITE" id="PS50880"/>
    </source>
</evidence>
<evidence type="ECO:0000256" key="2">
    <source>
        <dbReference type="ARBA" id="ARBA00022763"/>
    </source>
</evidence>
<dbReference type="PANTHER" id="PTHR30446:SF0">
    <property type="entry name" value="RECOMBINATION PROTEIN RECR"/>
    <property type="match status" value="1"/>
</dbReference>
<evidence type="ECO:0000256" key="1">
    <source>
        <dbReference type="ARBA" id="ARBA00022723"/>
    </source>
</evidence>
<dbReference type="Gene3D" id="3.40.1360.10">
    <property type="match status" value="1"/>
</dbReference>
<evidence type="ECO:0000256" key="7">
    <source>
        <dbReference type="HAMAP-Rule" id="MF_00017"/>
    </source>
</evidence>